<protein>
    <submittedName>
        <fullName evidence="2">PLEKHM1</fullName>
    </submittedName>
</protein>
<keyword evidence="3" id="KW-1185">Reference proteome</keyword>
<dbReference type="Pfam" id="PF02759">
    <property type="entry name" value="RUN"/>
    <property type="match status" value="1"/>
</dbReference>
<evidence type="ECO:0000259" key="1">
    <source>
        <dbReference type="PROSITE" id="PS50826"/>
    </source>
</evidence>
<dbReference type="OrthoDB" id="62364at2759"/>
<dbReference type="Gene3D" id="1.20.58.900">
    <property type="match status" value="1"/>
</dbReference>
<name>A0A8S3UPC4_MYTED</name>
<dbReference type="Proteomes" id="UP000683360">
    <property type="component" value="Unassembled WGS sequence"/>
</dbReference>
<accession>A0A8S3UPC4</accession>
<sequence>MCNKVGCNFITSTNEGATMHTFSFESISILEVIRNKNADQSINFWSFATKFTHKDTTAQLTRLGQITTEIGLCRAWIRVALNDGIITSYVDALMADKKTLMKHLEEKPVEDQEIKDTSVKVIHSHQNLDMYTNPRLHLIHHLMQEILSQGFTRQDVENFKTLHTEFIALQTRNT</sequence>
<evidence type="ECO:0000313" key="3">
    <source>
        <dbReference type="Proteomes" id="UP000683360"/>
    </source>
</evidence>
<dbReference type="AlphaFoldDB" id="A0A8S3UPC4"/>
<dbReference type="InterPro" id="IPR037213">
    <property type="entry name" value="Run_dom_sf"/>
</dbReference>
<evidence type="ECO:0000313" key="2">
    <source>
        <dbReference type="EMBL" id="CAG2245529.1"/>
    </source>
</evidence>
<comment type="caution">
    <text evidence="2">The sequence shown here is derived from an EMBL/GenBank/DDBJ whole genome shotgun (WGS) entry which is preliminary data.</text>
</comment>
<dbReference type="PANTHER" id="PTHR47194">
    <property type="entry name" value="SORTING NEXIN-29-RELATED"/>
    <property type="match status" value="1"/>
</dbReference>
<gene>
    <name evidence="2" type="ORF">MEDL_57540</name>
</gene>
<organism evidence="2 3">
    <name type="scientific">Mytilus edulis</name>
    <name type="common">Blue mussel</name>
    <dbReference type="NCBI Taxonomy" id="6550"/>
    <lineage>
        <taxon>Eukaryota</taxon>
        <taxon>Metazoa</taxon>
        <taxon>Spiralia</taxon>
        <taxon>Lophotrochozoa</taxon>
        <taxon>Mollusca</taxon>
        <taxon>Bivalvia</taxon>
        <taxon>Autobranchia</taxon>
        <taxon>Pteriomorphia</taxon>
        <taxon>Mytilida</taxon>
        <taxon>Mytiloidea</taxon>
        <taxon>Mytilidae</taxon>
        <taxon>Mytilinae</taxon>
        <taxon>Mytilus</taxon>
    </lineage>
</organism>
<dbReference type="PROSITE" id="PS50826">
    <property type="entry name" value="RUN"/>
    <property type="match status" value="1"/>
</dbReference>
<dbReference type="SUPFAM" id="SSF140741">
    <property type="entry name" value="RUN domain-like"/>
    <property type="match status" value="1"/>
</dbReference>
<dbReference type="PANTHER" id="PTHR47194:SF3">
    <property type="entry name" value="SORTING NEXIN 29"/>
    <property type="match status" value="1"/>
</dbReference>
<proteinExistence type="predicted"/>
<reference evidence="2" key="1">
    <citation type="submission" date="2021-03" db="EMBL/GenBank/DDBJ databases">
        <authorList>
            <person name="Bekaert M."/>
        </authorList>
    </citation>
    <scope>NUCLEOTIDE SEQUENCE</scope>
</reference>
<dbReference type="InterPro" id="IPR004012">
    <property type="entry name" value="Run_dom"/>
</dbReference>
<dbReference type="EMBL" id="CAJPWZ010002775">
    <property type="protein sequence ID" value="CAG2245529.1"/>
    <property type="molecule type" value="Genomic_DNA"/>
</dbReference>
<feature type="domain" description="RUN" evidence="1">
    <location>
        <begin position="1"/>
        <end position="141"/>
    </location>
</feature>